<gene>
    <name evidence="3" type="ORF">BOO69_02680</name>
</gene>
<dbReference type="OrthoDB" id="7725691at2"/>
<feature type="transmembrane region" description="Helical" evidence="2">
    <location>
        <begin position="21"/>
        <end position="41"/>
    </location>
</feature>
<feature type="compositionally biased region" description="Basic and acidic residues" evidence="1">
    <location>
        <begin position="116"/>
        <end position="128"/>
    </location>
</feature>
<dbReference type="AlphaFoldDB" id="A0A1J0WDR7"/>
<sequence>MRTTKTRNGAEKREGRAFASGWLSFVPPASVALIGLIYAIVAATVVYLIGGVAWTVVVAFLLGGASAMKIAAAVRADILREFQISDIPPDTLTEQKKSAGPEEPCLAGSDALRLSRTGDQRADDTAGV</sequence>
<dbReference type="Proteomes" id="UP000181897">
    <property type="component" value="Chromosome"/>
</dbReference>
<evidence type="ECO:0000313" key="4">
    <source>
        <dbReference type="Proteomes" id="UP000181897"/>
    </source>
</evidence>
<evidence type="ECO:0000256" key="2">
    <source>
        <dbReference type="SAM" id="Phobius"/>
    </source>
</evidence>
<keyword evidence="2" id="KW-0472">Membrane</keyword>
<feature type="transmembrane region" description="Helical" evidence="2">
    <location>
        <begin position="47"/>
        <end position="65"/>
    </location>
</feature>
<protein>
    <submittedName>
        <fullName evidence="3">Uncharacterized protein</fullName>
    </submittedName>
</protein>
<keyword evidence="2" id="KW-1133">Transmembrane helix</keyword>
<feature type="region of interest" description="Disordered" evidence="1">
    <location>
        <begin position="90"/>
        <end position="128"/>
    </location>
</feature>
<keyword evidence="2" id="KW-0812">Transmembrane</keyword>
<name>A0A1J0WDR7_9RHOB</name>
<dbReference type="RefSeq" id="WP_071970076.1">
    <property type="nucleotide sequence ID" value="NZ_CP018076.1"/>
</dbReference>
<organism evidence="3 4">
    <name type="scientific">Sulfitobacter alexandrii</name>
    <dbReference type="NCBI Taxonomy" id="1917485"/>
    <lineage>
        <taxon>Bacteria</taxon>
        <taxon>Pseudomonadati</taxon>
        <taxon>Pseudomonadota</taxon>
        <taxon>Alphaproteobacteria</taxon>
        <taxon>Rhodobacterales</taxon>
        <taxon>Roseobacteraceae</taxon>
        <taxon>Sulfitobacter</taxon>
    </lineage>
</organism>
<keyword evidence="4" id="KW-1185">Reference proteome</keyword>
<evidence type="ECO:0000256" key="1">
    <source>
        <dbReference type="SAM" id="MobiDB-lite"/>
    </source>
</evidence>
<evidence type="ECO:0000313" key="3">
    <source>
        <dbReference type="EMBL" id="APE42443.1"/>
    </source>
</evidence>
<accession>A0A1J0WDR7</accession>
<proteinExistence type="predicted"/>
<dbReference type="KEGG" id="suam:BOO69_02680"/>
<dbReference type="EMBL" id="CP018076">
    <property type="protein sequence ID" value="APE42443.1"/>
    <property type="molecule type" value="Genomic_DNA"/>
</dbReference>
<reference evidence="3 4" key="1">
    <citation type="submission" date="2016-11" db="EMBL/GenBank/DDBJ databases">
        <title>Complete genome sequence of Sulfitobacter sp. AM1-D1, a toxic bacteria associated with marine dinoflagellate Alexandrium minutum in East China Sea.</title>
        <authorList>
            <person name="Yang Q."/>
            <person name="Zhang X."/>
            <person name="Tian X."/>
        </authorList>
    </citation>
    <scope>NUCLEOTIDE SEQUENCE [LARGE SCALE GENOMIC DNA]</scope>
    <source>
        <strain evidence="3 4">AM1-D1</strain>
    </source>
</reference>